<keyword evidence="2" id="KW-0560">Oxidoreductase</keyword>
<dbReference type="PRINTS" id="PR00368">
    <property type="entry name" value="FADPNR"/>
</dbReference>
<evidence type="ECO:0000256" key="1">
    <source>
        <dbReference type="ARBA" id="ARBA00022630"/>
    </source>
</evidence>
<dbReference type="InterPro" id="IPR023753">
    <property type="entry name" value="FAD/NAD-binding_dom"/>
</dbReference>
<proteinExistence type="predicted"/>
<dbReference type="Pfam" id="PF07992">
    <property type="entry name" value="Pyr_redox_2"/>
    <property type="match status" value="1"/>
</dbReference>
<protein>
    <submittedName>
        <fullName evidence="5">NAD(P)/FAD-dependent oxidoreductase</fullName>
    </submittedName>
</protein>
<organism evidence="5 6">
    <name type="scientific">Myceligenerans crystallogenes</name>
    <dbReference type="NCBI Taxonomy" id="316335"/>
    <lineage>
        <taxon>Bacteria</taxon>
        <taxon>Bacillati</taxon>
        <taxon>Actinomycetota</taxon>
        <taxon>Actinomycetes</taxon>
        <taxon>Micrococcales</taxon>
        <taxon>Promicromonosporaceae</taxon>
        <taxon>Myceligenerans</taxon>
    </lineage>
</organism>
<comment type="caution">
    <text evidence="5">The sequence shown here is derived from an EMBL/GenBank/DDBJ whole genome shotgun (WGS) entry which is preliminary data.</text>
</comment>
<dbReference type="SUPFAM" id="SSF51905">
    <property type="entry name" value="FAD/NAD(P)-binding domain"/>
    <property type="match status" value="1"/>
</dbReference>
<dbReference type="Proteomes" id="UP001501094">
    <property type="component" value="Unassembled WGS sequence"/>
</dbReference>
<evidence type="ECO:0000259" key="4">
    <source>
        <dbReference type="Pfam" id="PF07992"/>
    </source>
</evidence>
<dbReference type="EMBL" id="BAAANL010000002">
    <property type="protein sequence ID" value="GAA1857428.1"/>
    <property type="molecule type" value="Genomic_DNA"/>
</dbReference>
<gene>
    <name evidence="5" type="ORF">GCM10009751_13490</name>
</gene>
<evidence type="ECO:0000256" key="3">
    <source>
        <dbReference type="ARBA" id="ARBA00048132"/>
    </source>
</evidence>
<sequence>MNESWEVIVIGGGPAGLSAALLLGRARRRVLVVDAGSPRNRFAAHMHGVLGNEGAEPAALLARGREEVARYGVEVRDGRVTEVQEQDRAVVVSLDDGTELTARALVVATGITDSLPGVPGLAGRWGTTVLHCPYCHGWEVRDRRLGVLVTSAMDLHRAQLVRQWSEDVVVFAGGVSDGMASDGAASDAGLLTPELEARLRARGVEIVTSPVVEVLGDDGAGRGAGGAGGDSAAMSGVRTADGVVVPVDAIFAGGESVPHDAFLAPLGLARSETPMGNFLDVDQTGRTSSARIWAAGNVVNPGLTVPMSIGAGAQTGGAVNMALVTEDFDLAEGAAPAPTAAATATATTEGTAR</sequence>
<comment type="catalytic activity">
    <reaction evidence="3">
        <text>[thioredoxin]-dithiol + NADP(+) = [thioredoxin]-disulfide + NADPH + H(+)</text>
        <dbReference type="Rhea" id="RHEA:20345"/>
        <dbReference type="Rhea" id="RHEA-COMP:10698"/>
        <dbReference type="Rhea" id="RHEA-COMP:10700"/>
        <dbReference type="ChEBI" id="CHEBI:15378"/>
        <dbReference type="ChEBI" id="CHEBI:29950"/>
        <dbReference type="ChEBI" id="CHEBI:50058"/>
        <dbReference type="ChEBI" id="CHEBI:57783"/>
        <dbReference type="ChEBI" id="CHEBI:58349"/>
        <dbReference type="EC" id="1.8.1.9"/>
    </reaction>
</comment>
<name>A0ABN2N8D4_9MICO</name>
<dbReference type="InterPro" id="IPR036188">
    <property type="entry name" value="FAD/NAD-bd_sf"/>
</dbReference>
<dbReference type="Gene3D" id="3.50.50.60">
    <property type="entry name" value="FAD/NAD(P)-binding domain"/>
    <property type="match status" value="2"/>
</dbReference>
<keyword evidence="6" id="KW-1185">Reference proteome</keyword>
<accession>A0ABN2N8D4</accession>
<reference evidence="5 6" key="1">
    <citation type="journal article" date="2019" name="Int. J. Syst. Evol. Microbiol.">
        <title>The Global Catalogue of Microorganisms (GCM) 10K type strain sequencing project: providing services to taxonomists for standard genome sequencing and annotation.</title>
        <authorList>
            <consortium name="The Broad Institute Genomics Platform"/>
            <consortium name="The Broad Institute Genome Sequencing Center for Infectious Disease"/>
            <person name="Wu L."/>
            <person name="Ma J."/>
        </authorList>
    </citation>
    <scope>NUCLEOTIDE SEQUENCE [LARGE SCALE GENOMIC DNA]</scope>
    <source>
        <strain evidence="5 6">JCM 14326</strain>
    </source>
</reference>
<dbReference type="PANTHER" id="PTHR48105">
    <property type="entry name" value="THIOREDOXIN REDUCTASE 1-RELATED-RELATED"/>
    <property type="match status" value="1"/>
</dbReference>
<evidence type="ECO:0000313" key="5">
    <source>
        <dbReference type="EMBL" id="GAA1857428.1"/>
    </source>
</evidence>
<evidence type="ECO:0000256" key="2">
    <source>
        <dbReference type="ARBA" id="ARBA00023002"/>
    </source>
</evidence>
<dbReference type="InterPro" id="IPR050097">
    <property type="entry name" value="Ferredoxin-NADP_redctase_2"/>
</dbReference>
<feature type="domain" description="FAD/NAD(P)-binding" evidence="4">
    <location>
        <begin position="6"/>
        <end position="144"/>
    </location>
</feature>
<dbReference type="PRINTS" id="PR00469">
    <property type="entry name" value="PNDRDTASEII"/>
</dbReference>
<dbReference type="RefSeq" id="WP_344100868.1">
    <property type="nucleotide sequence ID" value="NZ_BAAANL010000002.1"/>
</dbReference>
<evidence type="ECO:0000313" key="6">
    <source>
        <dbReference type="Proteomes" id="UP001501094"/>
    </source>
</evidence>
<keyword evidence="1" id="KW-0285">Flavoprotein</keyword>